<comment type="caution">
    <text evidence="1">The sequence shown here is derived from an EMBL/GenBank/DDBJ whole genome shotgun (WGS) entry which is preliminary data.</text>
</comment>
<accession>A0ABX5KFR9</accession>
<dbReference type="EMBL" id="QEOB01000015">
    <property type="protein sequence ID" value="PVX77204.1"/>
    <property type="molecule type" value="Genomic_DNA"/>
</dbReference>
<protein>
    <submittedName>
        <fullName evidence="1">Uncharacterized protein</fullName>
    </submittedName>
</protein>
<evidence type="ECO:0000313" key="2">
    <source>
        <dbReference type="Proteomes" id="UP000245712"/>
    </source>
</evidence>
<dbReference type="RefSeq" id="WP_116613129.1">
    <property type="nucleotide sequence ID" value="NZ_QEOB01000015.1"/>
</dbReference>
<gene>
    <name evidence="1" type="ORF">C7402_115263</name>
</gene>
<sequence>MNEKKFTPGPWSVGGPTGYLNQVAIDPSIGCAYGAGEEVKANARLIAAAPDLLEALQTTALLLQASCMIFDPESRGIALEAVKEARAAIAKATGA</sequence>
<evidence type="ECO:0000313" key="1">
    <source>
        <dbReference type="EMBL" id="PVX77204.1"/>
    </source>
</evidence>
<keyword evidence="2" id="KW-1185">Reference proteome</keyword>
<dbReference type="Proteomes" id="UP000245712">
    <property type="component" value="Unassembled WGS sequence"/>
</dbReference>
<reference evidence="1 2" key="1">
    <citation type="submission" date="2018-05" db="EMBL/GenBank/DDBJ databases">
        <title>Genomic Encyclopedia of Type Strains, Phase IV (KMG-V): Genome sequencing to study the core and pangenomes of soil and plant-associated prokaryotes.</title>
        <authorList>
            <person name="Whitman W."/>
        </authorList>
    </citation>
    <scope>NUCLEOTIDE SEQUENCE [LARGE SCALE GENOMIC DNA]</scope>
    <source>
        <strain evidence="1 2">SCZa-39</strain>
    </source>
</reference>
<proteinExistence type="predicted"/>
<name>A0ABX5KFR9_9BURK</name>
<organism evidence="1 2">
    <name type="scientific">Paraburkholderia unamae</name>
    <dbReference type="NCBI Taxonomy" id="219649"/>
    <lineage>
        <taxon>Bacteria</taxon>
        <taxon>Pseudomonadati</taxon>
        <taxon>Pseudomonadota</taxon>
        <taxon>Betaproteobacteria</taxon>
        <taxon>Burkholderiales</taxon>
        <taxon>Burkholderiaceae</taxon>
        <taxon>Paraburkholderia</taxon>
    </lineage>
</organism>